<dbReference type="SMART" id="SM00364">
    <property type="entry name" value="LRR_BAC"/>
    <property type="match status" value="6"/>
</dbReference>
<feature type="transmembrane region" description="Helical" evidence="4">
    <location>
        <begin position="877"/>
        <end position="897"/>
    </location>
</feature>
<dbReference type="InterPro" id="IPR003591">
    <property type="entry name" value="Leu-rich_rpt_typical-subtyp"/>
</dbReference>
<keyword evidence="4" id="KW-0472">Membrane</keyword>
<feature type="signal peptide" evidence="5">
    <location>
        <begin position="1"/>
        <end position="16"/>
    </location>
</feature>
<feature type="compositionally biased region" description="Polar residues" evidence="3">
    <location>
        <begin position="664"/>
        <end position="706"/>
    </location>
</feature>
<keyword evidence="7" id="KW-1185">Reference proteome</keyword>
<keyword evidence="2" id="KW-0677">Repeat</keyword>
<keyword evidence="1" id="KW-0433">Leucine-rich repeat</keyword>
<keyword evidence="4" id="KW-0812">Transmembrane</keyword>
<evidence type="ECO:0000256" key="4">
    <source>
        <dbReference type="SAM" id="Phobius"/>
    </source>
</evidence>
<dbReference type="PROSITE" id="PS51450">
    <property type="entry name" value="LRR"/>
    <property type="match status" value="2"/>
</dbReference>
<evidence type="ECO:0000256" key="5">
    <source>
        <dbReference type="SAM" id="SignalP"/>
    </source>
</evidence>
<name>A0ABP1NW38_XYLVO</name>
<keyword evidence="5" id="KW-0732">Signal</keyword>
<dbReference type="Proteomes" id="UP001642520">
    <property type="component" value="Unassembled WGS sequence"/>
</dbReference>
<feature type="compositionally biased region" description="Basic and acidic residues" evidence="3">
    <location>
        <begin position="780"/>
        <end position="790"/>
    </location>
</feature>
<evidence type="ECO:0000313" key="7">
    <source>
        <dbReference type="Proteomes" id="UP001642520"/>
    </source>
</evidence>
<keyword evidence="4" id="KW-1133">Transmembrane helix</keyword>
<evidence type="ECO:0000313" key="6">
    <source>
        <dbReference type="EMBL" id="CAL7943921.1"/>
    </source>
</evidence>
<evidence type="ECO:0000256" key="2">
    <source>
        <dbReference type="ARBA" id="ARBA00022737"/>
    </source>
</evidence>
<dbReference type="PANTHER" id="PTHR24366">
    <property type="entry name" value="IG(IMMUNOGLOBULIN) AND LRR(LEUCINE RICH REPEAT) DOMAINS"/>
    <property type="match status" value="1"/>
</dbReference>
<gene>
    <name evidence="6" type="ORF">XYLVIOL_LOCUS6375</name>
</gene>
<accession>A0ABP1NW38</accession>
<feature type="region of interest" description="Disordered" evidence="3">
    <location>
        <begin position="661"/>
        <end position="712"/>
    </location>
</feature>
<comment type="caution">
    <text evidence="6">The sequence shown here is derived from an EMBL/GenBank/DDBJ whole genome shotgun (WGS) entry which is preliminary data.</text>
</comment>
<dbReference type="Gene3D" id="3.80.10.10">
    <property type="entry name" value="Ribonuclease Inhibitor"/>
    <property type="match status" value="3"/>
</dbReference>
<evidence type="ECO:0000256" key="1">
    <source>
        <dbReference type="ARBA" id="ARBA00022614"/>
    </source>
</evidence>
<feature type="chain" id="PRO_5047242364" evidence="5">
    <location>
        <begin position="17"/>
        <end position="926"/>
    </location>
</feature>
<dbReference type="InterPro" id="IPR025875">
    <property type="entry name" value="Leu-rich_rpt_4"/>
</dbReference>
<evidence type="ECO:0000256" key="3">
    <source>
        <dbReference type="SAM" id="MobiDB-lite"/>
    </source>
</evidence>
<sequence length="926" mass="100879">MWLPLMLLALMASGSACPDLCECHQSAAERDLPALVRVWCRGRAPGLAELPIETRSLAINGVDEYDVTGFFDELEISESLDDFEMIGALNELDVNGTFDEADNTGNSSVLPYLDELALTNCSLVSFNVSWNGLERVRALNLSRNNLARLSDVLLSSRAINMTELTRFDLSDNSLTAVSAGTFRTLAGLVRLSLRGNEISAVHEDAFRGLDRLEFLDLSDNRLADLPDSALTPLYSLQKLDLSGNQLQVLGARWFESLDRLRELDVSRNGLARAAAGTLQPLPGLSILKLSENPLKEKDVSLLLGTGRRLETVDASRTGLVRVPAALTRSVRALRLAGNKLTTIRGGDLDSYPLLRILDISENRLIDIEDDALGRLEVLEELDISGNVLVKIPGSLPNSLTNLKLERNRIKALKLDDLQGLYNLRSLTLNDNDINEIEVGAVGQLPVLKELDLSDNPIKTLPANTLSGPSNLAELRMSGLTSLVRRQEEQSDMAFPVPTPEKLVLLDVSRSPVLARQLLADDAALSACKSLQELNLSRTNITTLRFDLPYMLPQLRTLDLSGNYWDCTEDLYWLGEWLRQHGRLNKDVEPGQCDTPRELSGSLLYELPAPPSPLPTTLPTATLTASTLSILSLIELTSRFDKPNASSNTFASESKVTVNPIDESISANNTKQSAFTDSNRGGTNGTRDATSSTSEAKPTATSSTNETRFYEAPTSFRNVTTSTGVRAGRDFSEKLVELDRTSAGIKNSIIDVAEPSHRGRGEGKPSIIRMEDDAEPGTLDNRVDGKRERSRGPSKLSVSLGRIASLKLSKLASLKEELEGVVGGGGKRTAEKYSKKLNNLTKESSGSDSNTIAEELNSRATDSDARVSEALSAGAHPGMLVLAGAALGAAAALTVVLSRRATVRRRDRYHRHENIEVHTLTPTTERW</sequence>
<feature type="region of interest" description="Disordered" evidence="3">
    <location>
        <begin position="754"/>
        <end position="795"/>
    </location>
</feature>
<dbReference type="PANTHER" id="PTHR24366:SF96">
    <property type="entry name" value="LEUCINE RICH REPEAT CONTAINING 53"/>
    <property type="match status" value="1"/>
</dbReference>
<organism evidence="6 7">
    <name type="scientific">Xylocopa violacea</name>
    <name type="common">Violet carpenter bee</name>
    <name type="synonym">Apis violacea</name>
    <dbReference type="NCBI Taxonomy" id="135666"/>
    <lineage>
        <taxon>Eukaryota</taxon>
        <taxon>Metazoa</taxon>
        <taxon>Ecdysozoa</taxon>
        <taxon>Arthropoda</taxon>
        <taxon>Hexapoda</taxon>
        <taxon>Insecta</taxon>
        <taxon>Pterygota</taxon>
        <taxon>Neoptera</taxon>
        <taxon>Endopterygota</taxon>
        <taxon>Hymenoptera</taxon>
        <taxon>Apocrita</taxon>
        <taxon>Aculeata</taxon>
        <taxon>Apoidea</taxon>
        <taxon>Anthophila</taxon>
        <taxon>Apidae</taxon>
        <taxon>Xylocopa</taxon>
        <taxon>Xylocopa</taxon>
    </lineage>
</organism>
<dbReference type="Pfam" id="PF13855">
    <property type="entry name" value="LRR_8"/>
    <property type="match status" value="4"/>
</dbReference>
<reference evidence="6 7" key="1">
    <citation type="submission" date="2024-08" db="EMBL/GenBank/DDBJ databases">
        <authorList>
            <person name="Will J Nash"/>
            <person name="Angela Man"/>
            <person name="Seanna McTaggart"/>
            <person name="Kendall Baker"/>
            <person name="Tom Barker"/>
            <person name="Leah Catchpole"/>
            <person name="Alex Durrant"/>
            <person name="Karim Gharbi"/>
            <person name="Naomi Irish"/>
            <person name="Gemy Kaithakottil"/>
            <person name="Debby Ku"/>
            <person name="Aaliyah Providence"/>
            <person name="Felix Shaw"/>
            <person name="David Swarbreck"/>
            <person name="Chris Watkins"/>
            <person name="Ann M. McCartney"/>
            <person name="Giulio Formenti"/>
            <person name="Alice Mouton"/>
            <person name="Noel Vella"/>
            <person name="Bjorn M von Reumont"/>
            <person name="Adriana Vella"/>
            <person name="Wilfried Haerty"/>
        </authorList>
    </citation>
    <scope>NUCLEOTIDE SEQUENCE [LARGE SCALE GENOMIC DNA]</scope>
</reference>
<dbReference type="InterPro" id="IPR001611">
    <property type="entry name" value="Leu-rich_rpt"/>
</dbReference>
<dbReference type="SMART" id="SM00369">
    <property type="entry name" value="LRR_TYP"/>
    <property type="match status" value="13"/>
</dbReference>
<protein>
    <submittedName>
        <fullName evidence="6">Uncharacterized protein</fullName>
    </submittedName>
</protein>
<dbReference type="Pfam" id="PF12799">
    <property type="entry name" value="LRR_4"/>
    <property type="match status" value="1"/>
</dbReference>
<proteinExistence type="predicted"/>
<dbReference type="SUPFAM" id="SSF52058">
    <property type="entry name" value="L domain-like"/>
    <property type="match status" value="2"/>
</dbReference>
<dbReference type="PRINTS" id="PR00019">
    <property type="entry name" value="LEURICHRPT"/>
</dbReference>
<dbReference type="EMBL" id="CAXAJV020001293">
    <property type="protein sequence ID" value="CAL7943921.1"/>
    <property type="molecule type" value="Genomic_DNA"/>
</dbReference>
<dbReference type="InterPro" id="IPR032675">
    <property type="entry name" value="LRR_dom_sf"/>
</dbReference>